<sequence length="76" mass="8836">MKKYIIPDWIKQYENDAAPFSIEKIVLKKYEDDWTLFFYSNDDTTGGIVINQSSGTTIAELLDYAEHNHIAIEYSL</sequence>
<comment type="caution">
    <text evidence="1">The sequence shown here is derived from an EMBL/GenBank/DDBJ whole genome shotgun (WGS) entry which is preliminary data.</text>
</comment>
<gene>
    <name evidence="1" type="ORF">DW914_01575</name>
</gene>
<dbReference type="AlphaFoldDB" id="A0A3R6ALP4"/>
<evidence type="ECO:0000313" key="1">
    <source>
        <dbReference type="EMBL" id="RHA91898.1"/>
    </source>
</evidence>
<dbReference type="Proteomes" id="UP000283492">
    <property type="component" value="Unassembled WGS sequence"/>
</dbReference>
<dbReference type="RefSeq" id="WP_007888066.1">
    <property type="nucleotide sequence ID" value="NZ_CABJFX010000001.1"/>
</dbReference>
<protein>
    <submittedName>
        <fullName evidence="1">Uncharacterized protein</fullName>
    </submittedName>
</protein>
<proteinExistence type="predicted"/>
<name>A0A3R6ALP4_9FIRM</name>
<dbReference type="EMBL" id="QSFX01000001">
    <property type="protein sequence ID" value="RHA91898.1"/>
    <property type="molecule type" value="Genomic_DNA"/>
</dbReference>
<accession>A0A3R6ALP4</accession>
<dbReference type="GeneID" id="75163863"/>
<reference evidence="1 2" key="1">
    <citation type="submission" date="2018-08" db="EMBL/GenBank/DDBJ databases">
        <title>A genome reference for cultivated species of the human gut microbiota.</title>
        <authorList>
            <person name="Zou Y."/>
            <person name="Xue W."/>
            <person name="Luo G."/>
        </authorList>
    </citation>
    <scope>NUCLEOTIDE SEQUENCE [LARGE SCALE GENOMIC DNA]</scope>
    <source>
        <strain evidence="1 2">AM42-1AC</strain>
    </source>
</reference>
<evidence type="ECO:0000313" key="2">
    <source>
        <dbReference type="Proteomes" id="UP000283492"/>
    </source>
</evidence>
<organism evidence="1 2">
    <name type="scientific">Roseburia inulinivorans</name>
    <dbReference type="NCBI Taxonomy" id="360807"/>
    <lineage>
        <taxon>Bacteria</taxon>
        <taxon>Bacillati</taxon>
        <taxon>Bacillota</taxon>
        <taxon>Clostridia</taxon>
        <taxon>Lachnospirales</taxon>
        <taxon>Lachnospiraceae</taxon>
        <taxon>Roseburia</taxon>
    </lineage>
</organism>